<evidence type="ECO:0000313" key="2">
    <source>
        <dbReference type="Proteomes" id="UP000250369"/>
    </source>
</evidence>
<sequence length="580" mass="64362">MRDVMKRYERYEATGNRKLVLVTNETDEAAAALFDLAILPALNHYGMPYTVADVSTGRFDRLLGECAAVVLAHDGVAAALTGEQWADIAEAWERGAGAVCFDGTLASARPEIRAFFGSAEFEEAAIDGITVNESTHYITELQAAPVTHALRKQVSASLAVRQSMEPGFVPIAEAGGGRVAAAAFQPAESREGEGAGRRAALYFSPALWMKQHFGHAMGLDDLLWRSLVWTAKKPFASLMMPPFAVCRVDDAIGSYDSFDYVRVLNEYGWIPNIGVFVNEIGEAEGAAMKRYHDGRKAEFSAHSFHELEEGTPDQIYLQHDGTEYGVSELQEHFRRLDAFYDRLGITPSRTVNIHYDELGLNSLPFLLKRDQPFMMALIPFGVHWYANSYSWEPYPYGHQGFNYGPMDPDHRFWNAVGHHLGAYKTPDAGMGPGEFLGSCTVFNGENERNDLEAAISRGVTAVKLGVSSGFFGTLMTHEQRIAVLNPEEWRTIIEGIHDGLAGWTLFYRGYDEIAAYCKDKARTRIAGTRFDERSGELIVELEGISEKGLYVCVYRDEAERASCEFVRTAPFSGRLTSETL</sequence>
<proteinExistence type="predicted"/>
<evidence type="ECO:0000313" key="1">
    <source>
        <dbReference type="EMBL" id="RAV20395.1"/>
    </source>
</evidence>
<organism evidence="1 2">
    <name type="scientific">Paenibacillus contaminans</name>
    <dbReference type="NCBI Taxonomy" id="450362"/>
    <lineage>
        <taxon>Bacteria</taxon>
        <taxon>Bacillati</taxon>
        <taxon>Bacillota</taxon>
        <taxon>Bacilli</taxon>
        <taxon>Bacillales</taxon>
        <taxon>Paenibacillaceae</taxon>
        <taxon>Paenibacillus</taxon>
    </lineage>
</organism>
<dbReference type="EMBL" id="QMFB01000008">
    <property type="protein sequence ID" value="RAV20395.1"/>
    <property type="molecule type" value="Genomic_DNA"/>
</dbReference>
<dbReference type="AlphaFoldDB" id="A0A329MKR2"/>
<dbReference type="OrthoDB" id="2494617at2"/>
<gene>
    <name evidence="1" type="ORF">DQG23_15620</name>
</gene>
<comment type="caution">
    <text evidence="1">The sequence shown here is derived from an EMBL/GenBank/DDBJ whole genome shotgun (WGS) entry which is preliminary data.</text>
</comment>
<dbReference type="RefSeq" id="WP_113031791.1">
    <property type="nucleotide sequence ID" value="NZ_QMFB01000008.1"/>
</dbReference>
<name>A0A329MKR2_9BACL</name>
<keyword evidence="2" id="KW-1185">Reference proteome</keyword>
<accession>A0A329MKR2</accession>
<dbReference type="Proteomes" id="UP000250369">
    <property type="component" value="Unassembled WGS sequence"/>
</dbReference>
<reference evidence="1 2" key="1">
    <citation type="journal article" date="2009" name="Int. J. Syst. Evol. Microbiol.">
        <title>Paenibacillus contaminans sp. nov., isolated from a contaminated laboratory plate.</title>
        <authorList>
            <person name="Chou J.H."/>
            <person name="Lee J.H."/>
            <person name="Lin M.C."/>
            <person name="Chang P.S."/>
            <person name="Arun A.B."/>
            <person name="Young C.C."/>
            <person name="Chen W.M."/>
        </authorList>
    </citation>
    <scope>NUCLEOTIDE SEQUENCE [LARGE SCALE GENOMIC DNA]</scope>
    <source>
        <strain evidence="1 2">CKOBP-6</strain>
    </source>
</reference>
<protein>
    <submittedName>
        <fullName evidence="1">Uncharacterized protein</fullName>
    </submittedName>
</protein>